<reference evidence="2 3" key="1">
    <citation type="journal article" date="2019" name="Sci. Rep.">
        <title>Orb-weaving spider Araneus ventricosus genome elucidates the spidroin gene catalogue.</title>
        <authorList>
            <person name="Kono N."/>
            <person name="Nakamura H."/>
            <person name="Ohtoshi R."/>
            <person name="Moran D.A.P."/>
            <person name="Shinohara A."/>
            <person name="Yoshida Y."/>
            <person name="Fujiwara M."/>
            <person name="Mori M."/>
            <person name="Tomita M."/>
            <person name="Arakawa K."/>
        </authorList>
    </citation>
    <scope>NUCLEOTIDE SEQUENCE [LARGE SCALE GENOMIC DNA]</scope>
</reference>
<comment type="caution">
    <text evidence="2">The sequence shown here is derived from an EMBL/GenBank/DDBJ whole genome shotgun (WGS) entry which is preliminary data.</text>
</comment>
<feature type="non-terminal residue" evidence="2">
    <location>
        <position position="1"/>
    </location>
</feature>
<evidence type="ECO:0000313" key="3">
    <source>
        <dbReference type="Proteomes" id="UP000499080"/>
    </source>
</evidence>
<sequence>NHLSGSQSANTTHQIFQKAAKRKSEDSITSGSSSVVAEAGTCVDYQLNSALDPEKEGNDKNKKKGKRRNPGTRSRRTPKKTSNELAEPLLVENDMPRKRRRLNGVNFPYHKKSSIKIVLQRQSEFDSSYDYFIIKRKINVDNAEGKRSKRSNREETLSQSKIAKCGRKRTFEEVEGKHSKRLNREKAVTQSSLSTRLRKTNFVKMKAERSKRSNCEKTIPQPAFATPRTKSKVRDEGECPKRKLGTQSAFATSTQDLVSLSTREKFPLSNGKLIRRKKSGEYLFTNDDENYFLFHILNKSFLFNLHKAIANPSSNPPSVTQNSVGTSLIYNVHYQAAHLPIEVDLTQSDCRNCGEVMDSSSSSAAGKNPSDSSYKLFILEMRASSNPSGYDAIEQDNFSLFYDVVNCPVLKEVIGITESFFALASERTHSEPQVKSSESTILCPATVYVSKTIVHSNTLPNATVQVATDSRNLEQTGQEVSSRIFVGLSTLPESELIDFLRTSPKFSNLF</sequence>
<name>A0A4Y2AYM9_ARAVE</name>
<accession>A0A4Y2AYM9</accession>
<evidence type="ECO:0000256" key="1">
    <source>
        <dbReference type="SAM" id="MobiDB-lite"/>
    </source>
</evidence>
<protein>
    <submittedName>
        <fullName evidence="2">Uncharacterized protein</fullName>
    </submittedName>
</protein>
<feature type="region of interest" description="Disordered" evidence="1">
    <location>
        <begin position="1"/>
        <end position="35"/>
    </location>
</feature>
<feature type="region of interest" description="Disordered" evidence="1">
    <location>
        <begin position="47"/>
        <end position="87"/>
    </location>
</feature>
<organism evidence="2 3">
    <name type="scientific">Araneus ventricosus</name>
    <name type="common">Orbweaver spider</name>
    <name type="synonym">Epeira ventricosa</name>
    <dbReference type="NCBI Taxonomy" id="182803"/>
    <lineage>
        <taxon>Eukaryota</taxon>
        <taxon>Metazoa</taxon>
        <taxon>Ecdysozoa</taxon>
        <taxon>Arthropoda</taxon>
        <taxon>Chelicerata</taxon>
        <taxon>Arachnida</taxon>
        <taxon>Araneae</taxon>
        <taxon>Araneomorphae</taxon>
        <taxon>Entelegynae</taxon>
        <taxon>Araneoidea</taxon>
        <taxon>Araneidae</taxon>
        <taxon>Araneus</taxon>
    </lineage>
</organism>
<dbReference type="AlphaFoldDB" id="A0A4Y2AYM9"/>
<feature type="compositionally biased region" description="Basic residues" evidence="1">
    <location>
        <begin position="61"/>
        <end position="79"/>
    </location>
</feature>
<feature type="compositionally biased region" description="Polar residues" evidence="1">
    <location>
        <begin position="1"/>
        <end position="15"/>
    </location>
</feature>
<dbReference type="Proteomes" id="UP000499080">
    <property type="component" value="Unassembled WGS sequence"/>
</dbReference>
<proteinExistence type="predicted"/>
<dbReference type="EMBL" id="BGPR01233766">
    <property type="protein sequence ID" value="GBL85202.1"/>
    <property type="molecule type" value="Genomic_DNA"/>
</dbReference>
<evidence type="ECO:0000313" key="2">
    <source>
        <dbReference type="EMBL" id="GBL85202.1"/>
    </source>
</evidence>
<gene>
    <name evidence="2" type="ORF">AVEN_264487_1</name>
</gene>
<keyword evidence="3" id="KW-1185">Reference proteome</keyword>